<dbReference type="PANTHER" id="PTHR30383:SF5">
    <property type="entry name" value="SGNH HYDROLASE-TYPE ESTERASE DOMAIN-CONTAINING PROTEIN"/>
    <property type="match status" value="1"/>
</dbReference>
<dbReference type="Proteomes" id="UP001597297">
    <property type="component" value="Unassembled WGS sequence"/>
</dbReference>
<name>A0ABW5E193_9BACT</name>
<feature type="domain" description="SGNH hydrolase-type esterase" evidence="2">
    <location>
        <begin position="34"/>
        <end position="211"/>
    </location>
</feature>
<gene>
    <name evidence="3" type="ORF">ACFSQZ_04230</name>
</gene>
<dbReference type="EMBL" id="JBHUJC010000011">
    <property type="protein sequence ID" value="MFD2275668.1"/>
    <property type="molecule type" value="Genomic_DNA"/>
</dbReference>
<protein>
    <submittedName>
        <fullName evidence="3">GDSL-type esterase/lipase family protein</fullName>
    </submittedName>
</protein>
<evidence type="ECO:0000256" key="1">
    <source>
        <dbReference type="SAM" id="SignalP"/>
    </source>
</evidence>
<dbReference type="InterPro" id="IPR013830">
    <property type="entry name" value="SGNH_hydro"/>
</dbReference>
<dbReference type="InterPro" id="IPR036514">
    <property type="entry name" value="SGNH_hydro_sf"/>
</dbReference>
<evidence type="ECO:0000313" key="3">
    <source>
        <dbReference type="EMBL" id="MFD2275668.1"/>
    </source>
</evidence>
<dbReference type="Gene3D" id="3.40.50.1110">
    <property type="entry name" value="SGNH hydrolase"/>
    <property type="match status" value="1"/>
</dbReference>
<feature type="chain" id="PRO_5046597798" evidence="1">
    <location>
        <begin position="24"/>
        <end position="229"/>
    </location>
</feature>
<comment type="caution">
    <text evidence="3">The sequence shown here is derived from an EMBL/GenBank/DDBJ whole genome shotgun (WGS) entry which is preliminary data.</text>
</comment>
<dbReference type="InterPro" id="IPR051532">
    <property type="entry name" value="Ester_Hydrolysis_Enzymes"/>
</dbReference>
<dbReference type="Pfam" id="PF13472">
    <property type="entry name" value="Lipase_GDSL_2"/>
    <property type="match status" value="1"/>
</dbReference>
<keyword evidence="1" id="KW-0732">Signal</keyword>
<proteinExistence type="predicted"/>
<feature type="signal peptide" evidence="1">
    <location>
        <begin position="1"/>
        <end position="23"/>
    </location>
</feature>
<dbReference type="RefSeq" id="WP_377094808.1">
    <property type="nucleotide sequence ID" value="NZ_JBHSJM010000001.1"/>
</dbReference>
<dbReference type="SUPFAM" id="SSF52266">
    <property type="entry name" value="SGNH hydrolase"/>
    <property type="match status" value="1"/>
</dbReference>
<evidence type="ECO:0000313" key="4">
    <source>
        <dbReference type="Proteomes" id="UP001597297"/>
    </source>
</evidence>
<evidence type="ECO:0000259" key="2">
    <source>
        <dbReference type="Pfam" id="PF13472"/>
    </source>
</evidence>
<reference evidence="4" key="1">
    <citation type="journal article" date="2019" name="Int. J. Syst. Evol. Microbiol.">
        <title>The Global Catalogue of Microorganisms (GCM) 10K type strain sequencing project: providing services to taxonomists for standard genome sequencing and annotation.</title>
        <authorList>
            <consortium name="The Broad Institute Genomics Platform"/>
            <consortium name="The Broad Institute Genome Sequencing Center for Infectious Disease"/>
            <person name="Wu L."/>
            <person name="Ma J."/>
        </authorList>
    </citation>
    <scope>NUCLEOTIDE SEQUENCE [LARGE SCALE GENOMIC DNA]</scope>
    <source>
        <strain evidence="4">JCM 16545</strain>
    </source>
</reference>
<sequence>MKKGMAYLLIIASLFWGAAAVFAGEKANPIKVACVGDSITYGFGIENRETQSYPAQLGRTLGARFSVHNFGRNGRTALKRGHAPYWKTPEYKAALALQADIVVIKLGTNDLRSMNWDKHSAEYVPDYIDLIRSFQALESKPTIWICYPVPTYPGHDKIKFNNDTIKHDLVPKIDEVAKQTGVNIIDLNTTLNDQEEMFPDKVHPNANGARLIATEVAKTIRHKFPVQTK</sequence>
<organism evidence="3 4">
    <name type="scientific">Rubritalea spongiae</name>
    <dbReference type="NCBI Taxonomy" id="430797"/>
    <lineage>
        <taxon>Bacteria</taxon>
        <taxon>Pseudomonadati</taxon>
        <taxon>Verrucomicrobiota</taxon>
        <taxon>Verrucomicrobiia</taxon>
        <taxon>Verrucomicrobiales</taxon>
        <taxon>Rubritaleaceae</taxon>
        <taxon>Rubritalea</taxon>
    </lineage>
</organism>
<dbReference type="PANTHER" id="PTHR30383">
    <property type="entry name" value="THIOESTERASE 1/PROTEASE 1/LYSOPHOSPHOLIPASE L1"/>
    <property type="match status" value="1"/>
</dbReference>
<keyword evidence="4" id="KW-1185">Reference proteome</keyword>
<accession>A0ABW5E193</accession>